<evidence type="ECO:0000256" key="3">
    <source>
        <dbReference type="ARBA" id="ARBA00022679"/>
    </source>
</evidence>
<name>A0ABS3RQ23_9ACTN</name>
<dbReference type="CDD" id="cd14014">
    <property type="entry name" value="STKc_PknB_like"/>
    <property type="match status" value="1"/>
</dbReference>
<evidence type="ECO:0000256" key="1">
    <source>
        <dbReference type="ARBA" id="ARBA00012513"/>
    </source>
</evidence>
<keyword evidence="10" id="KW-1185">Reference proteome</keyword>
<dbReference type="InterPro" id="IPR008271">
    <property type="entry name" value="Ser/Thr_kinase_AS"/>
</dbReference>
<keyword evidence="3" id="KW-0808">Transferase</keyword>
<proteinExistence type="predicted"/>
<evidence type="ECO:0000256" key="5">
    <source>
        <dbReference type="ARBA" id="ARBA00022777"/>
    </source>
</evidence>
<evidence type="ECO:0000256" key="7">
    <source>
        <dbReference type="SAM" id="Phobius"/>
    </source>
</evidence>
<sequence length="366" mass="39666">MGEVWSAYDQSLDRPVAVKLVRVQAADDPKLRARLHREAHAAARLRHRGITVVHDNGEHDGHPYLVMELLQGRDFTTVAAEHDGRLPVAAAARLMAQVAAALGYAHRNGVIHRDIKPANLMLLTDGQVKVCDFGVARYAEATQITQTGGMLGTPAFMPPEQWRGDPVDARTDLYALGATLHALLCRQPPFAGPTMAALMHQHLTATPPRLRRLRPDAPAALEELLQQLLAKDPVERPRDAAVVAARLTQIASACTSTSPGVRPPGTPRLLAGVVRWLDDNPAHMPALGTVWKSSLLLGLLGVVLAPIFAIAHINDLGGWHFSGLLNALVVLPVISYVMVVAATWLMFGIMIVVLSPLIAWTRLRGR</sequence>
<evidence type="ECO:0000256" key="4">
    <source>
        <dbReference type="ARBA" id="ARBA00022741"/>
    </source>
</evidence>
<dbReference type="SUPFAM" id="SSF56112">
    <property type="entry name" value="Protein kinase-like (PK-like)"/>
    <property type="match status" value="1"/>
</dbReference>
<dbReference type="InterPro" id="IPR011009">
    <property type="entry name" value="Kinase-like_dom_sf"/>
</dbReference>
<dbReference type="Gene3D" id="1.10.510.10">
    <property type="entry name" value="Transferase(Phosphotransferase) domain 1"/>
    <property type="match status" value="1"/>
</dbReference>
<protein>
    <recommendedName>
        <fullName evidence="1">non-specific serine/threonine protein kinase</fullName>
        <ecNumber evidence="1">2.7.11.1</ecNumber>
    </recommendedName>
</protein>
<dbReference type="Proteomes" id="UP000680206">
    <property type="component" value="Unassembled WGS sequence"/>
</dbReference>
<comment type="caution">
    <text evidence="9">The sequence shown here is derived from an EMBL/GenBank/DDBJ whole genome shotgun (WGS) entry which is preliminary data.</text>
</comment>
<dbReference type="GO" id="GO:0004674">
    <property type="term" value="F:protein serine/threonine kinase activity"/>
    <property type="evidence" value="ECO:0007669"/>
    <property type="project" value="UniProtKB-KW"/>
</dbReference>
<feature type="domain" description="Protein kinase" evidence="8">
    <location>
        <begin position="1"/>
        <end position="250"/>
    </location>
</feature>
<feature type="transmembrane region" description="Helical" evidence="7">
    <location>
        <begin position="333"/>
        <end position="360"/>
    </location>
</feature>
<keyword evidence="7" id="KW-0472">Membrane</keyword>
<dbReference type="EC" id="2.7.11.1" evidence="1"/>
<dbReference type="PROSITE" id="PS50011">
    <property type="entry name" value="PROTEIN_KINASE_DOM"/>
    <property type="match status" value="1"/>
</dbReference>
<keyword evidence="7" id="KW-1133">Transmembrane helix</keyword>
<evidence type="ECO:0000313" key="9">
    <source>
        <dbReference type="EMBL" id="MBO2458170.1"/>
    </source>
</evidence>
<keyword evidence="4" id="KW-0547">Nucleotide-binding</keyword>
<dbReference type="SMART" id="SM00220">
    <property type="entry name" value="S_TKc"/>
    <property type="match status" value="1"/>
</dbReference>
<feature type="transmembrane region" description="Helical" evidence="7">
    <location>
        <begin position="294"/>
        <end position="313"/>
    </location>
</feature>
<accession>A0ABS3RQ23</accession>
<reference evidence="9 10" key="1">
    <citation type="submission" date="2021-03" db="EMBL/GenBank/DDBJ databases">
        <title>Actinomadura violae sp. nov., isolated from lichen in Thailand.</title>
        <authorList>
            <person name="Kanchanasin P."/>
            <person name="Saeng-In P."/>
            <person name="Phongsopitanun W."/>
            <person name="Yuki M."/>
            <person name="Kudo T."/>
            <person name="Ohkuma M."/>
            <person name="Tanasupawat S."/>
        </authorList>
    </citation>
    <scope>NUCLEOTIDE SEQUENCE [LARGE SCALE GENOMIC DNA]</scope>
    <source>
        <strain evidence="9 10">LCR2-06</strain>
    </source>
</reference>
<dbReference type="PROSITE" id="PS00108">
    <property type="entry name" value="PROTEIN_KINASE_ST"/>
    <property type="match status" value="1"/>
</dbReference>
<organism evidence="9 10">
    <name type="scientific">Actinomadura violacea</name>
    <dbReference type="NCBI Taxonomy" id="2819934"/>
    <lineage>
        <taxon>Bacteria</taxon>
        <taxon>Bacillati</taxon>
        <taxon>Actinomycetota</taxon>
        <taxon>Actinomycetes</taxon>
        <taxon>Streptosporangiales</taxon>
        <taxon>Thermomonosporaceae</taxon>
        <taxon>Actinomadura</taxon>
    </lineage>
</organism>
<evidence type="ECO:0000256" key="6">
    <source>
        <dbReference type="ARBA" id="ARBA00022840"/>
    </source>
</evidence>
<dbReference type="PANTHER" id="PTHR43289:SF6">
    <property type="entry name" value="SERINE_THREONINE-PROTEIN KINASE NEKL-3"/>
    <property type="match status" value="1"/>
</dbReference>
<dbReference type="Pfam" id="PF00069">
    <property type="entry name" value="Pkinase"/>
    <property type="match status" value="1"/>
</dbReference>
<dbReference type="InterPro" id="IPR000719">
    <property type="entry name" value="Prot_kinase_dom"/>
</dbReference>
<evidence type="ECO:0000256" key="2">
    <source>
        <dbReference type="ARBA" id="ARBA00022527"/>
    </source>
</evidence>
<gene>
    <name evidence="9" type="ORF">J4709_11370</name>
</gene>
<keyword evidence="2 9" id="KW-0723">Serine/threonine-protein kinase</keyword>
<keyword evidence="6" id="KW-0067">ATP-binding</keyword>
<dbReference type="Gene3D" id="3.30.200.20">
    <property type="entry name" value="Phosphorylase Kinase, domain 1"/>
    <property type="match status" value="1"/>
</dbReference>
<evidence type="ECO:0000313" key="10">
    <source>
        <dbReference type="Proteomes" id="UP000680206"/>
    </source>
</evidence>
<dbReference type="EMBL" id="JAGEPF010000006">
    <property type="protein sequence ID" value="MBO2458170.1"/>
    <property type="molecule type" value="Genomic_DNA"/>
</dbReference>
<dbReference type="PANTHER" id="PTHR43289">
    <property type="entry name" value="MITOGEN-ACTIVATED PROTEIN KINASE KINASE KINASE 20-RELATED"/>
    <property type="match status" value="1"/>
</dbReference>
<evidence type="ECO:0000259" key="8">
    <source>
        <dbReference type="PROSITE" id="PS50011"/>
    </source>
</evidence>
<keyword evidence="7" id="KW-0812">Transmembrane</keyword>
<keyword evidence="5 9" id="KW-0418">Kinase</keyword>